<evidence type="ECO:0000313" key="3">
    <source>
        <dbReference type="Proteomes" id="UP001500151"/>
    </source>
</evidence>
<gene>
    <name evidence="2" type="ORF">GCM10010307_58990</name>
</gene>
<keyword evidence="3" id="KW-1185">Reference proteome</keyword>
<evidence type="ECO:0000256" key="1">
    <source>
        <dbReference type="SAM" id="MobiDB-lite"/>
    </source>
</evidence>
<name>A0ABP6DT34_9ACTN</name>
<reference evidence="3" key="1">
    <citation type="journal article" date="2019" name="Int. J. Syst. Evol. Microbiol.">
        <title>The Global Catalogue of Microorganisms (GCM) 10K type strain sequencing project: providing services to taxonomists for standard genome sequencing and annotation.</title>
        <authorList>
            <consortium name="The Broad Institute Genomics Platform"/>
            <consortium name="The Broad Institute Genome Sequencing Center for Infectious Disease"/>
            <person name="Wu L."/>
            <person name="Ma J."/>
        </authorList>
    </citation>
    <scope>NUCLEOTIDE SEQUENCE [LARGE SCALE GENOMIC DNA]</scope>
    <source>
        <strain evidence="3">JCM 4524</strain>
    </source>
</reference>
<feature type="compositionally biased region" description="Low complexity" evidence="1">
    <location>
        <begin position="58"/>
        <end position="68"/>
    </location>
</feature>
<feature type="region of interest" description="Disordered" evidence="1">
    <location>
        <begin position="1"/>
        <end position="45"/>
    </location>
</feature>
<dbReference type="EMBL" id="BAAASJ010000081">
    <property type="protein sequence ID" value="GAA2649890.1"/>
    <property type="molecule type" value="Genomic_DNA"/>
</dbReference>
<comment type="caution">
    <text evidence="2">The sequence shown here is derived from an EMBL/GenBank/DDBJ whole genome shotgun (WGS) entry which is preliminary data.</text>
</comment>
<dbReference type="Proteomes" id="UP001500151">
    <property type="component" value="Unassembled WGS sequence"/>
</dbReference>
<proteinExistence type="predicted"/>
<accession>A0ABP6DT34</accession>
<protein>
    <submittedName>
        <fullName evidence="2">Uncharacterized protein</fullName>
    </submittedName>
</protein>
<sequence length="82" mass="8427">MPGLRRADAPAPRGAVTSAAPPRGATGHNGPAAGNEPTRPAAGGYLTGKWYDTRYRSAGTTTSAVSTGRPDAKNVRWMTSTT</sequence>
<organism evidence="2 3">
    <name type="scientific">Streptomyces vastus</name>
    <dbReference type="NCBI Taxonomy" id="285451"/>
    <lineage>
        <taxon>Bacteria</taxon>
        <taxon>Bacillati</taxon>
        <taxon>Actinomycetota</taxon>
        <taxon>Actinomycetes</taxon>
        <taxon>Kitasatosporales</taxon>
        <taxon>Streptomycetaceae</taxon>
        <taxon>Streptomyces</taxon>
    </lineage>
</organism>
<evidence type="ECO:0000313" key="2">
    <source>
        <dbReference type="EMBL" id="GAA2649890.1"/>
    </source>
</evidence>
<feature type="region of interest" description="Disordered" evidence="1">
    <location>
        <begin position="58"/>
        <end position="82"/>
    </location>
</feature>